<keyword evidence="4" id="KW-1185">Reference proteome</keyword>
<dbReference type="EMBL" id="CAMXCT030001325">
    <property type="protein sequence ID" value="CAL4776327.1"/>
    <property type="molecule type" value="Genomic_DNA"/>
</dbReference>
<keyword evidence="3" id="KW-0378">Hydrolase</keyword>
<comment type="caution">
    <text evidence="2">The sequence shown here is derived from an EMBL/GenBank/DDBJ whole genome shotgun (WGS) entry which is preliminary data.</text>
</comment>
<evidence type="ECO:0000313" key="3">
    <source>
        <dbReference type="EMBL" id="CAL4776327.1"/>
    </source>
</evidence>
<keyword evidence="3" id="KW-0547">Nucleotide-binding</keyword>
<evidence type="ECO:0000313" key="2">
    <source>
        <dbReference type="EMBL" id="CAI3989015.1"/>
    </source>
</evidence>
<reference evidence="3 4" key="2">
    <citation type="submission" date="2024-05" db="EMBL/GenBank/DDBJ databases">
        <authorList>
            <person name="Chen Y."/>
            <person name="Shah S."/>
            <person name="Dougan E. K."/>
            <person name="Thang M."/>
            <person name="Chan C."/>
        </authorList>
    </citation>
    <scope>NUCLEOTIDE SEQUENCE [LARGE SCALE GENOMIC DNA]</scope>
</reference>
<dbReference type="GO" id="GO:0004386">
    <property type="term" value="F:helicase activity"/>
    <property type="evidence" value="ECO:0007669"/>
    <property type="project" value="UniProtKB-KW"/>
</dbReference>
<dbReference type="InterPro" id="IPR011709">
    <property type="entry name" value="DEAD-box_helicase_OB_fold"/>
</dbReference>
<keyword evidence="3" id="KW-0067">ATP-binding</keyword>
<protein>
    <submittedName>
        <fullName evidence="3">Probable ATP-dependent RNA helicase kurz</fullName>
    </submittedName>
</protein>
<sequence length="228" mass="25515">MAICAKAQKRLDEATKKEAPKWSQLKDDAEGLLWLMGGYAWAARGGDEAADSFCQKNRINPRQMAEAHSLMQQLAELLQRRLQLASAGFDLELPLLPRPPKPRQAQLLRECIAEGLLDRVAIAFPDLGHRAYICADLGRERPVYIHTSSNAFRHRPQPSVMVFNEIISTHKPFMRDCISIDPLHLAKRAAAGGCPLLNLGEFIPVPGPRYLPEQDKVLAFASPLWAWC</sequence>
<dbReference type="EMBL" id="CAMXCT020001325">
    <property type="protein sequence ID" value="CAL1142390.1"/>
    <property type="molecule type" value="Genomic_DNA"/>
</dbReference>
<feature type="domain" description="DEAD-box helicase OB fold" evidence="1">
    <location>
        <begin position="108"/>
        <end position="187"/>
    </location>
</feature>
<organism evidence="2">
    <name type="scientific">Cladocopium goreaui</name>
    <dbReference type="NCBI Taxonomy" id="2562237"/>
    <lineage>
        <taxon>Eukaryota</taxon>
        <taxon>Sar</taxon>
        <taxon>Alveolata</taxon>
        <taxon>Dinophyceae</taxon>
        <taxon>Suessiales</taxon>
        <taxon>Symbiodiniaceae</taxon>
        <taxon>Cladocopium</taxon>
    </lineage>
</organism>
<name>A0A9P1FW72_9DINO</name>
<dbReference type="AlphaFoldDB" id="A0A9P1FW72"/>
<evidence type="ECO:0000313" key="4">
    <source>
        <dbReference type="Proteomes" id="UP001152797"/>
    </source>
</evidence>
<proteinExistence type="predicted"/>
<dbReference type="OrthoDB" id="10253254at2759"/>
<gene>
    <name evidence="2" type="ORF">C1SCF055_LOCUS16117</name>
</gene>
<keyword evidence="3" id="KW-0347">Helicase</keyword>
<accession>A0A9P1FW72</accession>
<dbReference type="Pfam" id="PF07717">
    <property type="entry name" value="OB_NTP_bind"/>
    <property type="match status" value="1"/>
</dbReference>
<evidence type="ECO:0000259" key="1">
    <source>
        <dbReference type="Pfam" id="PF07717"/>
    </source>
</evidence>
<dbReference type="Proteomes" id="UP001152797">
    <property type="component" value="Unassembled WGS sequence"/>
</dbReference>
<reference evidence="2" key="1">
    <citation type="submission" date="2022-10" db="EMBL/GenBank/DDBJ databases">
        <authorList>
            <person name="Chen Y."/>
            <person name="Dougan E. K."/>
            <person name="Chan C."/>
            <person name="Rhodes N."/>
            <person name="Thang M."/>
        </authorList>
    </citation>
    <scope>NUCLEOTIDE SEQUENCE</scope>
</reference>
<dbReference type="EMBL" id="CAMXCT010001325">
    <property type="protein sequence ID" value="CAI3989015.1"/>
    <property type="molecule type" value="Genomic_DNA"/>
</dbReference>